<dbReference type="Proteomes" id="UP000176650">
    <property type="component" value="Unassembled WGS sequence"/>
</dbReference>
<organism evidence="1 2">
    <name type="scientific">Candidatus Azambacteria bacterium RIFCSPLOWO2_01_FULL_46_25</name>
    <dbReference type="NCBI Taxonomy" id="1797298"/>
    <lineage>
        <taxon>Bacteria</taxon>
        <taxon>Candidatus Azamiibacteriota</taxon>
    </lineage>
</organism>
<reference evidence="1 2" key="1">
    <citation type="journal article" date="2016" name="Nat. Commun.">
        <title>Thousands of microbial genomes shed light on interconnected biogeochemical processes in an aquifer system.</title>
        <authorList>
            <person name="Anantharaman K."/>
            <person name="Brown C.T."/>
            <person name="Hug L.A."/>
            <person name="Sharon I."/>
            <person name="Castelle C.J."/>
            <person name="Probst A.J."/>
            <person name="Thomas B.C."/>
            <person name="Singh A."/>
            <person name="Wilkins M.J."/>
            <person name="Karaoz U."/>
            <person name="Brodie E.L."/>
            <person name="Williams K.H."/>
            <person name="Hubbard S.S."/>
            <person name="Banfield J.F."/>
        </authorList>
    </citation>
    <scope>NUCLEOTIDE SEQUENCE [LARGE SCALE GENOMIC DNA]</scope>
</reference>
<proteinExistence type="predicted"/>
<evidence type="ECO:0000313" key="1">
    <source>
        <dbReference type="EMBL" id="OGD33867.1"/>
    </source>
</evidence>
<gene>
    <name evidence="1" type="ORF">A2988_00005</name>
</gene>
<protein>
    <submittedName>
        <fullName evidence="1">Uncharacterized protein</fullName>
    </submittedName>
</protein>
<dbReference type="EMBL" id="MEYS01000002">
    <property type="protein sequence ID" value="OGD33867.1"/>
    <property type="molecule type" value="Genomic_DNA"/>
</dbReference>
<name>A0A1F5BTA9_9BACT</name>
<evidence type="ECO:0000313" key="2">
    <source>
        <dbReference type="Proteomes" id="UP000176650"/>
    </source>
</evidence>
<dbReference type="STRING" id="1797298.A2988_00005"/>
<accession>A0A1F5BTA9</accession>
<sequence>MNSALMHKNLAAGRWFALSFMEQLGNIGSEVSRTRSAQGKDAARFQNAVDRALELFDFTLSDSRWRGRLWEIGRAREVFCDAISGGKEYGSSLSDLDRYFTCFALLARRNF</sequence>
<dbReference type="AlphaFoldDB" id="A0A1F5BTA9"/>
<comment type="caution">
    <text evidence="1">The sequence shown here is derived from an EMBL/GenBank/DDBJ whole genome shotgun (WGS) entry which is preliminary data.</text>
</comment>